<sequence length="486" mass="55795">MSYEQVTLITAPPDLDLGLPEVIEVYEPPNLSKLPTEILDLIFENAVEPPQATQHSERPRECGSAQILNICLTCRRFYKIAGSHLYRLCVVNYLRKKEIAENSDPWKKKKNNYSVFVSPQDVKPEHRKKDYSASFVRSGSCVRALQIGSAESLFTYPHGSTRTHHRVTTLNSVLDRLIPAFTHLTSLTLERSSIDYALPLDEFFRSFHLVITKCLALDTISLKISYCEHESPISASLFSSTLACGQNPCFPYPTLKEISIIILHKTNYFPRNKTIRHWPLELLGRMLNFSSRSIKKVTFACTTTYPYAISVEKNKRVPLSYIYSHDMIPDYADFAVETKKWDMPGVSHLVLDMDRDSLKTFDRYIGVTLENIVNLEFNVRPKGEYRRWHRIIKKLKLGKFPALEDLTINSYTNASETGQILHYLDREGGLNSCDRLKSTDVMVCSDIPYIEDCEIFLHDVKRGYGPCLSSWSGICRPQDPRWKVVF</sequence>
<name>A0AAN8NGI0_9PEZI</name>
<accession>A0AAN8NGI0</accession>
<keyword evidence="2" id="KW-1185">Reference proteome</keyword>
<dbReference type="Proteomes" id="UP001307849">
    <property type="component" value="Unassembled WGS sequence"/>
</dbReference>
<evidence type="ECO:0008006" key="3">
    <source>
        <dbReference type="Google" id="ProtNLM"/>
    </source>
</evidence>
<evidence type="ECO:0000313" key="1">
    <source>
        <dbReference type="EMBL" id="KAK6500609.1"/>
    </source>
</evidence>
<comment type="caution">
    <text evidence="1">The sequence shown here is derived from an EMBL/GenBank/DDBJ whole genome shotgun (WGS) entry which is preliminary data.</text>
</comment>
<gene>
    <name evidence="1" type="ORF">TWF506_003378</name>
</gene>
<dbReference type="EMBL" id="JAVHJM010000012">
    <property type="protein sequence ID" value="KAK6500609.1"/>
    <property type="molecule type" value="Genomic_DNA"/>
</dbReference>
<proteinExistence type="predicted"/>
<reference evidence="1 2" key="1">
    <citation type="submission" date="2019-10" db="EMBL/GenBank/DDBJ databases">
        <authorList>
            <person name="Palmer J.M."/>
        </authorList>
    </citation>
    <scope>NUCLEOTIDE SEQUENCE [LARGE SCALE GENOMIC DNA]</scope>
    <source>
        <strain evidence="1 2">TWF506</strain>
    </source>
</reference>
<dbReference type="AlphaFoldDB" id="A0AAN8NGI0"/>
<protein>
    <recommendedName>
        <fullName evidence="3">F-box domain-containing protein</fullName>
    </recommendedName>
</protein>
<evidence type="ECO:0000313" key="2">
    <source>
        <dbReference type="Proteomes" id="UP001307849"/>
    </source>
</evidence>
<organism evidence="1 2">
    <name type="scientific">Arthrobotrys conoides</name>
    <dbReference type="NCBI Taxonomy" id="74498"/>
    <lineage>
        <taxon>Eukaryota</taxon>
        <taxon>Fungi</taxon>
        <taxon>Dikarya</taxon>
        <taxon>Ascomycota</taxon>
        <taxon>Pezizomycotina</taxon>
        <taxon>Orbiliomycetes</taxon>
        <taxon>Orbiliales</taxon>
        <taxon>Orbiliaceae</taxon>
        <taxon>Arthrobotrys</taxon>
    </lineage>
</organism>